<organism evidence="7 8">
    <name type="scientific">Allosediminivita pacifica</name>
    <dbReference type="NCBI Taxonomy" id="1267769"/>
    <lineage>
        <taxon>Bacteria</taxon>
        <taxon>Pseudomonadati</taxon>
        <taxon>Pseudomonadota</taxon>
        <taxon>Alphaproteobacteria</taxon>
        <taxon>Rhodobacterales</taxon>
        <taxon>Paracoccaceae</taxon>
        <taxon>Allosediminivita</taxon>
    </lineage>
</organism>
<evidence type="ECO:0000256" key="1">
    <source>
        <dbReference type="ARBA" id="ARBA00022490"/>
    </source>
</evidence>
<feature type="binding site" evidence="6">
    <location>
        <begin position="123"/>
        <end position="124"/>
    </location>
    <ligand>
        <name>S-adenosyl-L-methionine</name>
        <dbReference type="ChEBI" id="CHEBI:59789"/>
    </ligand>
</feature>
<keyword evidence="8" id="KW-1185">Reference proteome</keyword>
<evidence type="ECO:0000313" key="7">
    <source>
        <dbReference type="EMBL" id="PTX51407.1"/>
    </source>
</evidence>
<dbReference type="Proteomes" id="UP000244069">
    <property type="component" value="Unassembled WGS sequence"/>
</dbReference>
<feature type="binding site" evidence="6">
    <location>
        <position position="69"/>
    </location>
    <ligand>
        <name>S-adenosyl-L-methionine</name>
        <dbReference type="ChEBI" id="CHEBI:59789"/>
    </ligand>
</feature>
<accession>A0A2T6B5S4</accession>
<evidence type="ECO:0000313" key="8">
    <source>
        <dbReference type="Proteomes" id="UP000244069"/>
    </source>
</evidence>
<dbReference type="AlphaFoldDB" id="A0A2T6B5S4"/>
<dbReference type="RefSeq" id="WP_107974793.1">
    <property type="nucleotide sequence ID" value="NZ_BMEZ01000003.1"/>
</dbReference>
<evidence type="ECO:0000256" key="6">
    <source>
        <dbReference type="HAMAP-Rule" id="MF_00074"/>
    </source>
</evidence>
<proteinExistence type="inferred from homology"/>
<comment type="subcellular location">
    <subcellularLocation>
        <location evidence="6">Cytoplasm</location>
    </subcellularLocation>
</comment>
<keyword evidence="2 6" id="KW-0698">rRNA processing</keyword>
<sequence length="204" mass="22281">MLASALEPLNVSRETEQRLGVLADLVQKWSPRINLVARSTLGEVESRHIADSVQLFGIAPEVTKWVDLGSGGGFPGLVIAVLAAELRPEMSVVMVESDTRKCVFLRTALRELGVEGQVMQSRIEALSPLDADLVSARALAPLPKLLGYAKRHMAIDAMALFPKGSNWQSELSEARKSWHFDLETHTSVVDPSSVILEVRELSNA</sequence>
<keyword evidence="3 6" id="KW-0489">Methyltransferase</keyword>
<keyword evidence="5 6" id="KW-0949">S-adenosyl-L-methionine</keyword>
<comment type="caution">
    <text evidence="6">Lacks conserved residue(s) required for the propagation of feature annotation.</text>
</comment>
<dbReference type="OrthoDB" id="9808773at2"/>
<feature type="binding site" evidence="6">
    <location>
        <position position="74"/>
    </location>
    <ligand>
        <name>S-adenosyl-L-methionine</name>
        <dbReference type="ChEBI" id="CHEBI:59789"/>
    </ligand>
</feature>
<dbReference type="PIRSF" id="PIRSF003078">
    <property type="entry name" value="GidB"/>
    <property type="match status" value="1"/>
</dbReference>
<dbReference type="GO" id="GO:0005829">
    <property type="term" value="C:cytosol"/>
    <property type="evidence" value="ECO:0007669"/>
    <property type="project" value="TreeGrafter"/>
</dbReference>
<dbReference type="PANTHER" id="PTHR31760">
    <property type="entry name" value="S-ADENOSYL-L-METHIONINE-DEPENDENT METHYLTRANSFERASES SUPERFAMILY PROTEIN"/>
    <property type="match status" value="1"/>
</dbReference>
<evidence type="ECO:0000256" key="2">
    <source>
        <dbReference type="ARBA" id="ARBA00022552"/>
    </source>
</evidence>
<protein>
    <recommendedName>
        <fullName evidence="6">Ribosomal RNA small subunit methyltransferase G</fullName>
        <ecNumber evidence="6">2.1.1.170</ecNumber>
    </recommendedName>
    <alternativeName>
        <fullName evidence="6">16S rRNA 7-methylguanosine methyltransferase</fullName>
        <shortName evidence="6">16S rRNA m7G methyltransferase</shortName>
    </alternativeName>
</protein>
<feature type="binding site" evidence="6">
    <location>
        <position position="137"/>
    </location>
    <ligand>
        <name>S-adenosyl-L-methionine</name>
        <dbReference type="ChEBI" id="CHEBI:59789"/>
    </ligand>
</feature>
<comment type="caution">
    <text evidence="7">The sequence shown here is derived from an EMBL/GenBank/DDBJ whole genome shotgun (WGS) entry which is preliminary data.</text>
</comment>
<dbReference type="HAMAP" id="MF_00074">
    <property type="entry name" value="16SrRNA_methyltr_G"/>
    <property type="match status" value="1"/>
</dbReference>
<keyword evidence="1 6" id="KW-0963">Cytoplasm</keyword>
<dbReference type="EC" id="2.1.1.170" evidence="6"/>
<dbReference type="Gene3D" id="3.40.50.150">
    <property type="entry name" value="Vaccinia Virus protein VP39"/>
    <property type="match status" value="1"/>
</dbReference>
<dbReference type="GO" id="GO:0070043">
    <property type="term" value="F:rRNA (guanine-N7-)-methyltransferase activity"/>
    <property type="evidence" value="ECO:0007669"/>
    <property type="project" value="UniProtKB-UniRule"/>
</dbReference>
<dbReference type="NCBIfam" id="TIGR00138">
    <property type="entry name" value="rsmG_gidB"/>
    <property type="match status" value="1"/>
</dbReference>
<comment type="catalytic activity">
    <reaction evidence="6">
        <text>guanosine(527) in 16S rRNA + S-adenosyl-L-methionine = N(7)-methylguanosine(527) in 16S rRNA + S-adenosyl-L-homocysteine</text>
        <dbReference type="Rhea" id="RHEA:42732"/>
        <dbReference type="Rhea" id="RHEA-COMP:10209"/>
        <dbReference type="Rhea" id="RHEA-COMP:10210"/>
        <dbReference type="ChEBI" id="CHEBI:57856"/>
        <dbReference type="ChEBI" id="CHEBI:59789"/>
        <dbReference type="ChEBI" id="CHEBI:74269"/>
        <dbReference type="ChEBI" id="CHEBI:74480"/>
        <dbReference type="EC" id="2.1.1.170"/>
    </reaction>
</comment>
<dbReference type="SUPFAM" id="SSF53335">
    <property type="entry name" value="S-adenosyl-L-methionine-dependent methyltransferases"/>
    <property type="match status" value="1"/>
</dbReference>
<evidence type="ECO:0000256" key="4">
    <source>
        <dbReference type="ARBA" id="ARBA00022679"/>
    </source>
</evidence>
<dbReference type="PANTHER" id="PTHR31760:SF0">
    <property type="entry name" value="S-ADENOSYL-L-METHIONINE-DEPENDENT METHYLTRANSFERASES SUPERFAMILY PROTEIN"/>
    <property type="match status" value="1"/>
</dbReference>
<dbReference type="InterPro" id="IPR003682">
    <property type="entry name" value="rRNA_ssu_MeTfrase_G"/>
</dbReference>
<comment type="similarity">
    <text evidence="6">Belongs to the methyltransferase superfamily. RNA methyltransferase RsmG family.</text>
</comment>
<gene>
    <name evidence="6" type="primary">rsmG</name>
    <name evidence="7" type="ORF">C8N44_103151</name>
</gene>
<evidence type="ECO:0000256" key="5">
    <source>
        <dbReference type="ARBA" id="ARBA00022691"/>
    </source>
</evidence>
<dbReference type="EMBL" id="QBKN01000003">
    <property type="protein sequence ID" value="PTX51407.1"/>
    <property type="molecule type" value="Genomic_DNA"/>
</dbReference>
<reference evidence="7 8" key="1">
    <citation type="submission" date="2018-04" db="EMBL/GenBank/DDBJ databases">
        <title>Genomic Encyclopedia of Archaeal and Bacterial Type Strains, Phase II (KMG-II): from individual species to whole genera.</title>
        <authorList>
            <person name="Goeker M."/>
        </authorList>
    </citation>
    <scope>NUCLEOTIDE SEQUENCE [LARGE SCALE GENOMIC DNA]</scope>
    <source>
        <strain evidence="7 8">DSM 29329</strain>
    </source>
</reference>
<evidence type="ECO:0000256" key="3">
    <source>
        <dbReference type="ARBA" id="ARBA00022603"/>
    </source>
</evidence>
<comment type="function">
    <text evidence="6">Specifically methylates the N7 position of guanine in position 527 of 16S rRNA.</text>
</comment>
<keyword evidence="4 6" id="KW-0808">Transferase</keyword>
<name>A0A2T6B5S4_9RHOB</name>
<dbReference type="InterPro" id="IPR029063">
    <property type="entry name" value="SAM-dependent_MTases_sf"/>
</dbReference>
<dbReference type="Pfam" id="PF02527">
    <property type="entry name" value="GidB"/>
    <property type="match status" value="1"/>
</dbReference>